<dbReference type="GO" id="GO:0008270">
    <property type="term" value="F:zinc ion binding"/>
    <property type="evidence" value="ECO:0007669"/>
    <property type="project" value="UniProtKB-KW"/>
</dbReference>
<sequence>MEPLYIQCNVCFQSTLVSSNANQSDNGMYIVPLLTFTQCPHHFCVNCMKTIKRPGEPHTCPMCRKRNTKMRIVAVNDNRVHSIEITLGNIKLMSTSPNPINIKELVATMYAQSVIRRSPSPAIAAPTNDDAADAAPTDNDAAPATDAATVFANAVSELTNRVVESVPSDSAAAAAGPSSPSIQAMYDELDSLSNRLTAATQATLAPLISGVASRSNGRAGNEEGLVDAVTQLSYVQNQLETLSRSHQDSLDLAQQLEENVESLRTQVREKEAQITELDGFINVRFNEVNKLRVDEIEQTNKVLSLKRKYSEIQGLVTTEMQEYERLKKQNTFFTLSNTALLNKNKEMTSEKQRLQTKINNIVCHRNLLLNEISSITTEYAPSSSPSLLAQTSTATKTRRPRDDDATVSNSDAIVSKNSDDDDDNDDDDLAFRPSAAKMLKLL</sequence>
<accession>A0A068LKT3</accession>
<reference evidence="8 9" key="1">
    <citation type="journal article" date="2015" name="Genome Announc.">
        <title>A Distinct Group II Alphabaculovirus Isolated from a Peridroma Species.</title>
        <authorList>
            <person name="Rohrmann G.F."/>
            <person name="Erlandson M.A."/>
            <person name="Theilmann D.A."/>
        </authorList>
    </citation>
    <scope>NUCLEOTIDE SEQUENCE [LARGE SCALE GENOMIC DNA]</scope>
    <source>
        <strain evidence="8">GR_167</strain>
    </source>
</reference>
<evidence type="ECO:0000313" key="9">
    <source>
        <dbReference type="Proteomes" id="UP000203240"/>
    </source>
</evidence>
<dbReference type="RefSeq" id="YP_009049896.1">
    <property type="nucleotide sequence ID" value="NC_024625.1"/>
</dbReference>
<proteinExistence type="predicted"/>
<feature type="domain" description="RING-type" evidence="7">
    <location>
        <begin position="8"/>
        <end position="64"/>
    </location>
</feature>
<protein>
    <submittedName>
        <fullName evidence="8">Cg30</fullName>
    </submittedName>
</protein>
<dbReference type="OrthoDB" id="27487at10239"/>
<feature type="coiled-coil region" evidence="5">
    <location>
        <begin position="239"/>
        <end position="273"/>
    </location>
</feature>
<feature type="region of interest" description="Disordered" evidence="6">
    <location>
        <begin position="379"/>
        <end position="430"/>
    </location>
</feature>
<evidence type="ECO:0000256" key="6">
    <source>
        <dbReference type="SAM" id="MobiDB-lite"/>
    </source>
</evidence>
<evidence type="ECO:0000313" key="8">
    <source>
        <dbReference type="EMBL" id="AIE47798.1"/>
    </source>
</evidence>
<keyword evidence="5" id="KW-0175">Coiled coil</keyword>
<dbReference type="SMART" id="SM00184">
    <property type="entry name" value="RING"/>
    <property type="match status" value="1"/>
</dbReference>
<gene>
    <name evidence="8" type="ORF">pesp070</name>
</gene>
<dbReference type="PROSITE" id="PS50089">
    <property type="entry name" value="ZF_RING_2"/>
    <property type="match status" value="1"/>
</dbReference>
<dbReference type="Proteomes" id="UP000203240">
    <property type="component" value="Segment"/>
</dbReference>
<keyword evidence="1" id="KW-0479">Metal-binding</keyword>
<feature type="compositionally biased region" description="Acidic residues" evidence="6">
    <location>
        <begin position="419"/>
        <end position="428"/>
    </location>
</feature>
<dbReference type="EMBL" id="KM009991">
    <property type="protein sequence ID" value="AIE47798.1"/>
    <property type="molecule type" value="Genomic_DNA"/>
</dbReference>
<keyword evidence="3" id="KW-0862">Zinc</keyword>
<evidence type="ECO:0000256" key="2">
    <source>
        <dbReference type="ARBA" id="ARBA00022771"/>
    </source>
</evidence>
<feature type="compositionally biased region" description="Polar residues" evidence="6">
    <location>
        <begin position="406"/>
        <end position="416"/>
    </location>
</feature>
<dbReference type="Gene3D" id="3.30.40.10">
    <property type="entry name" value="Zinc/RING finger domain, C3HC4 (zinc finger)"/>
    <property type="match status" value="1"/>
</dbReference>
<feature type="compositionally biased region" description="Polar residues" evidence="6">
    <location>
        <begin position="379"/>
        <end position="395"/>
    </location>
</feature>
<dbReference type="GeneID" id="20003981"/>
<evidence type="ECO:0000256" key="1">
    <source>
        <dbReference type="ARBA" id="ARBA00022723"/>
    </source>
</evidence>
<evidence type="ECO:0000256" key="3">
    <source>
        <dbReference type="ARBA" id="ARBA00022833"/>
    </source>
</evidence>
<keyword evidence="2 4" id="KW-0863">Zinc-finger</keyword>
<feature type="compositionally biased region" description="Low complexity" evidence="6">
    <location>
        <begin position="121"/>
        <end position="142"/>
    </location>
</feature>
<evidence type="ECO:0000256" key="5">
    <source>
        <dbReference type="SAM" id="Coils"/>
    </source>
</evidence>
<dbReference type="PROSITE" id="PS00518">
    <property type="entry name" value="ZF_RING_1"/>
    <property type="match status" value="1"/>
</dbReference>
<keyword evidence="9" id="KW-1185">Reference proteome</keyword>
<dbReference type="SUPFAM" id="SSF57850">
    <property type="entry name" value="RING/U-box"/>
    <property type="match status" value="1"/>
</dbReference>
<evidence type="ECO:0000256" key="4">
    <source>
        <dbReference type="PROSITE-ProRule" id="PRU00175"/>
    </source>
</evidence>
<evidence type="ECO:0000259" key="7">
    <source>
        <dbReference type="PROSITE" id="PS50089"/>
    </source>
</evidence>
<name>A0A068LKT3_9ABAC</name>
<dbReference type="InterPro" id="IPR013083">
    <property type="entry name" value="Znf_RING/FYVE/PHD"/>
</dbReference>
<organism evidence="8 9">
    <name type="scientific">Peridroma alphabaculovirus</name>
    <dbReference type="NCBI Taxonomy" id="1346829"/>
    <lineage>
        <taxon>Viruses</taxon>
        <taxon>Viruses incertae sedis</taxon>
        <taxon>Naldaviricetes</taxon>
        <taxon>Lefavirales</taxon>
        <taxon>Baculoviridae</taxon>
        <taxon>Alphabaculovirus</taxon>
    </lineage>
</organism>
<dbReference type="InterPro" id="IPR017907">
    <property type="entry name" value="Znf_RING_CS"/>
</dbReference>
<feature type="region of interest" description="Disordered" evidence="6">
    <location>
        <begin position="120"/>
        <end position="142"/>
    </location>
</feature>
<dbReference type="InterPro" id="IPR001841">
    <property type="entry name" value="Znf_RING"/>
</dbReference>